<name>A0A1Y2A261_9PLEO</name>
<feature type="compositionally biased region" description="Basic residues" evidence="1">
    <location>
        <begin position="167"/>
        <end position="176"/>
    </location>
</feature>
<gene>
    <name evidence="2" type="ORF">BCR34DRAFT_584229</name>
</gene>
<sequence>MPSPHIDYGLITFLAKTRRSSWRHACLVPGTRLIGPSHVPLAQNVFDLQEPPPTSPQARAPSRRPCEWTSREPARCSGKAWSKFIQRKAVQQNRRVRGLDRLENVADEPGRGSAAPTASLRGLQPRKAGCTARDKAVRTQTEAYAGEQAPAVQGAADVDGATSAARRMPRGKKLRERRNAEETQSWPKQCLRLASD</sequence>
<organism evidence="2 3">
    <name type="scientific">Clohesyomyces aquaticus</name>
    <dbReference type="NCBI Taxonomy" id="1231657"/>
    <lineage>
        <taxon>Eukaryota</taxon>
        <taxon>Fungi</taxon>
        <taxon>Dikarya</taxon>
        <taxon>Ascomycota</taxon>
        <taxon>Pezizomycotina</taxon>
        <taxon>Dothideomycetes</taxon>
        <taxon>Pleosporomycetidae</taxon>
        <taxon>Pleosporales</taxon>
        <taxon>Lindgomycetaceae</taxon>
        <taxon>Clohesyomyces</taxon>
    </lineage>
</organism>
<dbReference type="EMBL" id="MCFA01000017">
    <property type="protein sequence ID" value="ORY16558.1"/>
    <property type="molecule type" value="Genomic_DNA"/>
</dbReference>
<accession>A0A1Y2A261</accession>
<comment type="caution">
    <text evidence="2">The sequence shown here is derived from an EMBL/GenBank/DDBJ whole genome shotgun (WGS) entry which is preliminary data.</text>
</comment>
<evidence type="ECO:0000256" key="1">
    <source>
        <dbReference type="SAM" id="MobiDB-lite"/>
    </source>
</evidence>
<dbReference type="Proteomes" id="UP000193144">
    <property type="component" value="Unassembled WGS sequence"/>
</dbReference>
<proteinExistence type="predicted"/>
<dbReference type="AlphaFoldDB" id="A0A1Y2A261"/>
<protein>
    <submittedName>
        <fullName evidence="2">Uncharacterized protein</fullName>
    </submittedName>
</protein>
<reference evidence="2 3" key="1">
    <citation type="submission" date="2016-07" db="EMBL/GenBank/DDBJ databases">
        <title>Pervasive Adenine N6-methylation of Active Genes in Fungi.</title>
        <authorList>
            <consortium name="DOE Joint Genome Institute"/>
            <person name="Mondo S.J."/>
            <person name="Dannebaum R.O."/>
            <person name="Kuo R.C."/>
            <person name="Labutti K."/>
            <person name="Haridas S."/>
            <person name="Kuo A."/>
            <person name="Salamov A."/>
            <person name="Ahrendt S.R."/>
            <person name="Lipzen A."/>
            <person name="Sullivan W."/>
            <person name="Andreopoulos W.B."/>
            <person name="Clum A."/>
            <person name="Lindquist E."/>
            <person name="Daum C."/>
            <person name="Ramamoorthy G.K."/>
            <person name="Gryganskyi A."/>
            <person name="Culley D."/>
            <person name="Magnuson J.K."/>
            <person name="James T.Y."/>
            <person name="O'Malley M.A."/>
            <person name="Stajich J.E."/>
            <person name="Spatafora J.W."/>
            <person name="Visel A."/>
            <person name="Grigoriev I.V."/>
        </authorList>
    </citation>
    <scope>NUCLEOTIDE SEQUENCE [LARGE SCALE GENOMIC DNA]</scope>
    <source>
        <strain evidence="2 3">CBS 115471</strain>
    </source>
</reference>
<keyword evidence="3" id="KW-1185">Reference proteome</keyword>
<feature type="region of interest" description="Disordered" evidence="1">
    <location>
        <begin position="107"/>
        <end position="130"/>
    </location>
</feature>
<feature type="region of interest" description="Disordered" evidence="1">
    <location>
        <begin position="143"/>
        <end position="196"/>
    </location>
</feature>
<evidence type="ECO:0000313" key="3">
    <source>
        <dbReference type="Proteomes" id="UP000193144"/>
    </source>
</evidence>
<feature type="region of interest" description="Disordered" evidence="1">
    <location>
        <begin position="48"/>
        <end position="70"/>
    </location>
</feature>
<evidence type="ECO:0000313" key="2">
    <source>
        <dbReference type="EMBL" id="ORY16558.1"/>
    </source>
</evidence>